<evidence type="ECO:0000313" key="1">
    <source>
        <dbReference type="EMBL" id="GFO68057.1"/>
    </source>
</evidence>
<gene>
    <name evidence="1" type="ORF">GMLC_16360</name>
</gene>
<protein>
    <submittedName>
        <fullName evidence="1">Uncharacterized protein</fullName>
    </submittedName>
</protein>
<sequence length="88" mass="9415">MHLGTLLGRKRGPFYTLWAKRTSTFTASGVPTKGSGARGGGSAFPGHGLVPGEGQFRLIVSANLPHWHSEGTLHYQGIPEKVECGNRE</sequence>
<name>A0A6V8N8F9_9BACT</name>
<dbReference type="AlphaFoldDB" id="A0A6V8N8F9"/>
<dbReference type="EMBL" id="BLXZ01000003">
    <property type="protein sequence ID" value="GFO68057.1"/>
    <property type="molecule type" value="Genomic_DNA"/>
</dbReference>
<comment type="caution">
    <text evidence="1">The sequence shown here is derived from an EMBL/GenBank/DDBJ whole genome shotgun (WGS) entry which is preliminary data.</text>
</comment>
<keyword evidence="2" id="KW-1185">Reference proteome</keyword>
<accession>A0A6V8N8F9</accession>
<organism evidence="1 2">
    <name type="scientific">Geomonas limicola</name>
    <dbReference type="NCBI Taxonomy" id="2740186"/>
    <lineage>
        <taxon>Bacteria</taxon>
        <taxon>Pseudomonadati</taxon>
        <taxon>Thermodesulfobacteriota</taxon>
        <taxon>Desulfuromonadia</taxon>
        <taxon>Geobacterales</taxon>
        <taxon>Geobacteraceae</taxon>
        <taxon>Geomonas</taxon>
    </lineage>
</organism>
<dbReference type="Proteomes" id="UP000587586">
    <property type="component" value="Unassembled WGS sequence"/>
</dbReference>
<proteinExistence type="predicted"/>
<evidence type="ECO:0000313" key="2">
    <source>
        <dbReference type="Proteomes" id="UP000587586"/>
    </source>
</evidence>
<reference evidence="2" key="1">
    <citation type="submission" date="2020-06" db="EMBL/GenBank/DDBJ databases">
        <title>Draft genomic sequecing of Geomonas sp. Red745.</title>
        <authorList>
            <person name="Itoh H."/>
            <person name="Xu Z.X."/>
            <person name="Ushijima N."/>
            <person name="Masuda Y."/>
            <person name="Shiratori Y."/>
            <person name="Senoo K."/>
        </authorList>
    </citation>
    <scope>NUCLEOTIDE SEQUENCE [LARGE SCALE GENOMIC DNA]</scope>
    <source>
        <strain evidence="2">Red745</strain>
    </source>
</reference>